<feature type="domain" description="Heterokaryon incompatibility" evidence="1">
    <location>
        <begin position="5"/>
        <end position="123"/>
    </location>
</feature>
<dbReference type="Pfam" id="PF06985">
    <property type="entry name" value="HET"/>
    <property type="match status" value="1"/>
</dbReference>
<evidence type="ECO:0000259" key="1">
    <source>
        <dbReference type="Pfam" id="PF06985"/>
    </source>
</evidence>
<evidence type="ECO:0000313" key="3">
    <source>
        <dbReference type="Proteomes" id="UP000094444"/>
    </source>
</evidence>
<comment type="caution">
    <text evidence="2">The sequence shown here is derived from an EMBL/GenBank/DDBJ whole genome shotgun (WGS) entry which is preliminary data.</text>
</comment>
<sequence>MVDVTICGNRFTFPHSLYRALLRLRNSTEVRPVWADAICINQRDDQEKSHQVRKMRSIFKQAHRVLIWLDEKNSHVAQVAFELAGRIHQGKLQAIPPPQSAIWGALIRLFDKDWFRRIWCLQEVVLASSALVIWGPATTPWDDIGFSAGWLCNTVGHEVLSIWLVKIRRWDHSKTYGEMTYHPGVYRADLMYSLWLANNSEASLAKPVSFYELLCQTRPFESTDPRDKVFSLIGIPTADADPDRNECFYEPDYSKTTEEVFVEVARRILARTPAGLRLLGAVEDDHCHRPFTLPTWVPNWTVFYSRSLVPIDGPKAVPLPSSRPVTFDGSALVVSGVMVDTVIYKQSLSSRDWIDGTYSGLSKAWQEMTKIFDAAYQGGIDPGEAFCWTITAGNNWLGQRLTAADRAQHIADYEAFRKQHCAEYDFPVLVEPQESTGPVKADAHRYFESLCHACSNRNFFVTEKGYMGLGPGFMNKGSRFGF</sequence>
<dbReference type="Proteomes" id="UP000094444">
    <property type="component" value="Unassembled WGS sequence"/>
</dbReference>
<dbReference type="InterPro" id="IPR052895">
    <property type="entry name" value="HetReg/Transcr_Mod"/>
</dbReference>
<evidence type="ECO:0000313" key="2">
    <source>
        <dbReference type="EMBL" id="POS71429.1"/>
    </source>
</evidence>
<dbReference type="InParanoid" id="A0A2P5HME7"/>
<keyword evidence="3" id="KW-1185">Reference proteome</keyword>
<dbReference type="EMBL" id="MAVT02001269">
    <property type="protein sequence ID" value="POS71429.1"/>
    <property type="molecule type" value="Genomic_DNA"/>
</dbReference>
<accession>A0A2P5HME7</accession>
<gene>
    <name evidence="2" type="ORF">DHEL01_v210177</name>
</gene>
<dbReference type="PANTHER" id="PTHR24148:SF64">
    <property type="entry name" value="HETEROKARYON INCOMPATIBILITY DOMAIN-CONTAINING PROTEIN"/>
    <property type="match status" value="1"/>
</dbReference>
<name>A0A2P5HME7_DIAHE</name>
<dbReference type="OrthoDB" id="2288928at2759"/>
<reference evidence="2" key="1">
    <citation type="submission" date="2017-09" db="EMBL/GenBank/DDBJ databases">
        <title>Polyketide synthases of a Diaporthe helianthi virulent isolate.</title>
        <authorList>
            <person name="Baroncelli R."/>
        </authorList>
    </citation>
    <scope>NUCLEOTIDE SEQUENCE [LARGE SCALE GENOMIC DNA]</scope>
    <source>
        <strain evidence="2">7/96</strain>
    </source>
</reference>
<dbReference type="AlphaFoldDB" id="A0A2P5HME7"/>
<dbReference type="InterPro" id="IPR010730">
    <property type="entry name" value="HET"/>
</dbReference>
<organism evidence="2 3">
    <name type="scientific">Diaporthe helianthi</name>
    <dbReference type="NCBI Taxonomy" id="158607"/>
    <lineage>
        <taxon>Eukaryota</taxon>
        <taxon>Fungi</taxon>
        <taxon>Dikarya</taxon>
        <taxon>Ascomycota</taxon>
        <taxon>Pezizomycotina</taxon>
        <taxon>Sordariomycetes</taxon>
        <taxon>Sordariomycetidae</taxon>
        <taxon>Diaporthales</taxon>
        <taxon>Diaporthaceae</taxon>
        <taxon>Diaporthe</taxon>
    </lineage>
</organism>
<dbReference type="PANTHER" id="PTHR24148">
    <property type="entry name" value="ANKYRIN REPEAT DOMAIN-CONTAINING PROTEIN 39 HOMOLOG-RELATED"/>
    <property type="match status" value="1"/>
</dbReference>
<dbReference type="STRING" id="158607.A0A2P5HME7"/>
<protein>
    <recommendedName>
        <fullName evidence="1">Heterokaryon incompatibility domain-containing protein</fullName>
    </recommendedName>
</protein>
<proteinExistence type="predicted"/>